<keyword evidence="1" id="KW-0175">Coiled coil</keyword>
<evidence type="ECO:0000256" key="1">
    <source>
        <dbReference type="SAM" id="Coils"/>
    </source>
</evidence>
<protein>
    <submittedName>
        <fullName evidence="2">DUF4164 family protein</fullName>
    </submittedName>
</protein>
<evidence type="ECO:0000313" key="2">
    <source>
        <dbReference type="EMBL" id="QQZ50174.1"/>
    </source>
</evidence>
<dbReference type="EMBL" id="CP068570">
    <property type="protein sequence ID" value="QQZ50174.1"/>
    <property type="molecule type" value="Genomic_DNA"/>
</dbReference>
<gene>
    <name evidence="2" type="ORF">JKL49_27240</name>
</gene>
<name>A0A974P4D3_9CAUL</name>
<reference evidence="2" key="1">
    <citation type="submission" date="2021-01" db="EMBL/GenBank/DDBJ databases">
        <title>Genome sequence of Phenylobacterium sp. 20VBR1 isolated from a valley glaceir, Ny-Alesund, Svalbard.</title>
        <authorList>
            <person name="Thomas F.A."/>
            <person name="Krishnan K.P."/>
            <person name="Sinha R.K."/>
        </authorList>
    </citation>
    <scope>NUCLEOTIDE SEQUENCE</scope>
    <source>
        <strain evidence="2">20VBR1</strain>
    </source>
</reference>
<feature type="coiled-coil region" evidence="1">
    <location>
        <begin position="15"/>
        <end position="67"/>
    </location>
</feature>
<dbReference type="AlphaFoldDB" id="A0A974P4D3"/>
<dbReference type="Pfam" id="PF13747">
    <property type="entry name" value="DUF4164"/>
    <property type="match status" value="1"/>
</dbReference>
<accession>A0A974P4D3</accession>
<dbReference type="InterPro" id="IPR025310">
    <property type="entry name" value="DUF4164"/>
</dbReference>
<organism evidence="2">
    <name type="scientific">Phenylobacterium glaciei</name>
    <dbReference type="NCBI Taxonomy" id="2803784"/>
    <lineage>
        <taxon>Bacteria</taxon>
        <taxon>Pseudomonadati</taxon>
        <taxon>Pseudomonadota</taxon>
        <taxon>Alphaproteobacteria</taxon>
        <taxon>Caulobacterales</taxon>
        <taxon>Caulobacteraceae</taxon>
        <taxon>Phenylobacterium</taxon>
    </lineage>
</organism>
<proteinExistence type="predicted"/>
<sequence length="101" mass="10676">MNRESAGDSALDQAAKRLDRAVAQLEQRLAARAQAGEEPGGLFDQDRAKLADELDKARARERALEDAGAEASAALGRAIAEIQAALADHDGPIPAEENEEV</sequence>